<evidence type="ECO:0000313" key="1">
    <source>
        <dbReference type="EMBL" id="API58901.1"/>
    </source>
</evidence>
<dbReference type="Proteomes" id="UP000182063">
    <property type="component" value="Chromosome"/>
</dbReference>
<accession>A0A1L3ZTD3</accession>
<protein>
    <submittedName>
        <fullName evidence="1">Uncharacterized protein</fullName>
    </submittedName>
</protein>
<name>A0A1L3ZTD3_9SPHN</name>
<proteinExistence type="predicted"/>
<dbReference type="OrthoDB" id="8242456at2"/>
<dbReference type="STRING" id="1921510.BSL82_05890"/>
<dbReference type="EMBL" id="CP018221">
    <property type="protein sequence ID" value="API58901.1"/>
    <property type="molecule type" value="Genomic_DNA"/>
</dbReference>
<sequence>MIVIRVELWSAVTGKVSEIARMHICNTGGTVERGDYVAQTFKGRSSDTLSRRQIQRSGNVRDHPRLTQHVWNLVAKALKSMGYGDA</sequence>
<dbReference type="KEGG" id="sphj:BSL82_05890"/>
<reference evidence="2" key="1">
    <citation type="submission" date="2016-11" db="EMBL/GenBank/DDBJ databases">
        <title>Complete Genome Sequence of alachlor-degrading Sphingomonas sp. strain JJ-A5.</title>
        <authorList>
            <person name="Lee H."/>
            <person name="Ka J.-O."/>
        </authorList>
    </citation>
    <scope>NUCLEOTIDE SEQUENCE [LARGE SCALE GENOMIC DNA]</scope>
    <source>
        <strain evidence="2">JJ-A5</strain>
    </source>
</reference>
<dbReference type="RefSeq" id="WP_072596454.1">
    <property type="nucleotide sequence ID" value="NZ_CP018221.1"/>
</dbReference>
<dbReference type="AlphaFoldDB" id="A0A1L3ZTD3"/>
<gene>
    <name evidence="1" type="ORF">BSL82_05890</name>
</gene>
<keyword evidence="2" id="KW-1185">Reference proteome</keyword>
<evidence type="ECO:0000313" key="2">
    <source>
        <dbReference type="Proteomes" id="UP000182063"/>
    </source>
</evidence>
<organism evidence="1 2">
    <name type="scientific">Tardibacter chloracetimidivorans</name>
    <dbReference type="NCBI Taxonomy" id="1921510"/>
    <lineage>
        <taxon>Bacteria</taxon>
        <taxon>Pseudomonadati</taxon>
        <taxon>Pseudomonadota</taxon>
        <taxon>Alphaproteobacteria</taxon>
        <taxon>Sphingomonadales</taxon>
        <taxon>Sphingomonadaceae</taxon>
        <taxon>Tardibacter</taxon>
    </lineage>
</organism>